<dbReference type="Gene3D" id="3.90.1150.30">
    <property type="match status" value="1"/>
</dbReference>
<dbReference type="InterPro" id="IPR058532">
    <property type="entry name" value="YjbR/MT2646/Rv2570-like"/>
</dbReference>
<evidence type="ECO:0000313" key="1">
    <source>
        <dbReference type="EMBL" id="AOP51965.1"/>
    </source>
</evidence>
<dbReference type="eggNOG" id="COG2315">
    <property type="taxonomic scope" value="Bacteria"/>
</dbReference>
<dbReference type="EC" id="2.1.2.2" evidence="1"/>
<protein>
    <submittedName>
        <fullName evidence="1">Phosphoribosylglycinamide formyltransferase</fullName>
        <ecNumber evidence="1">2.1.2.2</ecNumber>
    </submittedName>
</protein>
<proteinExistence type="predicted"/>
<reference evidence="2" key="1">
    <citation type="submission" date="2016-09" db="EMBL/GenBank/DDBJ databases">
        <title>Complete Genome Sequence of Brevibacterium linens SMQ-1335.</title>
        <authorList>
            <person name="de Melo A.G."/>
            <person name="Labrie S.J."/>
            <person name="Dumaresq J."/>
            <person name="Roberts R.J."/>
            <person name="Tremblay D.M."/>
            <person name="Moineau S."/>
        </authorList>
    </citation>
    <scope>NUCLEOTIDE SEQUENCE [LARGE SCALE GENOMIC DNA]</scope>
    <source>
        <strain evidence="2">SMQ-1335</strain>
    </source>
</reference>
<accession>A0A1D7VYX6</accession>
<evidence type="ECO:0000313" key="2">
    <source>
        <dbReference type="Proteomes" id="UP000094793"/>
    </source>
</evidence>
<dbReference type="GO" id="GO:0004644">
    <property type="term" value="F:phosphoribosylglycinamide formyltransferase activity"/>
    <property type="evidence" value="ECO:0007669"/>
    <property type="project" value="UniProtKB-EC"/>
</dbReference>
<organism evidence="1 2">
    <name type="scientific">Brevibacterium aurantiacum</name>
    <dbReference type="NCBI Taxonomy" id="273384"/>
    <lineage>
        <taxon>Bacteria</taxon>
        <taxon>Bacillati</taxon>
        <taxon>Actinomycetota</taxon>
        <taxon>Actinomycetes</taxon>
        <taxon>Micrococcales</taxon>
        <taxon>Brevibacteriaceae</taxon>
        <taxon>Brevibacterium</taxon>
    </lineage>
</organism>
<keyword evidence="1" id="KW-0808">Transferase</keyword>
<sequence length="137" mass="15242">MAHPQMFDDDDPQLARLRKTALSLPEAQEKVSHGRPAFFTKKIFAHFGGTRKLVTGGMEQHPQALLILPDPMDAEVLMERPDAFVPMYLGPTGWIGLELETLDENDLVICSPIPTEIPHLPVSSANCPRRTEMPAKD</sequence>
<dbReference type="EMBL" id="CP017150">
    <property type="protein sequence ID" value="AOP51965.1"/>
    <property type="molecule type" value="Genomic_DNA"/>
</dbReference>
<dbReference type="KEGG" id="blin:BLSMQ_0245"/>
<dbReference type="Proteomes" id="UP000094793">
    <property type="component" value="Chromosome"/>
</dbReference>
<dbReference type="InterPro" id="IPR038056">
    <property type="entry name" value="YjbR-like_sf"/>
</dbReference>
<dbReference type="PATRIC" id="fig|1703.10.peg.253"/>
<gene>
    <name evidence="1" type="ORF">BLSMQ_0245</name>
</gene>
<dbReference type="AlphaFoldDB" id="A0A1D7VYX6"/>
<dbReference type="RefSeq" id="WP_236850596.1">
    <property type="nucleotide sequence ID" value="NZ_CP017150.1"/>
</dbReference>
<dbReference type="SUPFAM" id="SSF142906">
    <property type="entry name" value="YjbR-like"/>
    <property type="match status" value="1"/>
</dbReference>
<dbReference type="Pfam" id="PF04237">
    <property type="entry name" value="YjbR"/>
    <property type="match status" value="1"/>
</dbReference>
<name>A0A1D7VYX6_BREAU</name>